<comment type="subcellular location">
    <subcellularLocation>
        <location evidence="1 7">Cell membrane</location>
        <topology evidence="1 7">Multi-pass membrane protein</topology>
    </subcellularLocation>
</comment>
<keyword evidence="6 7" id="KW-0472">Membrane</keyword>
<feature type="transmembrane region" description="Helical" evidence="7">
    <location>
        <begin position="153"/>
        <end position="176"/>
    </location>
</feature>
<dbReference type="RefSeq" id="WP_264880432.1">
    <property type="nucleotide sequence ID" value="NZ_JAPDOB010000001.1"/>
</dbReference>
<evidence type="ECO:0000256" key="6">
    <source>
        <dbReference type="ARBA" id="ARBA00023136"/>
    </source>
</evidence>
<keyword evidence="5 7" id="KW-1133">Transmembrane helix</keyword>
<dbReference type="InterPro" id="IPR035906">
    <property type="entry name" value="MetI-like_sf"/>
</dbReference>
<evidence type="ECO:0000256" key="3">
    <source>
        <dbReference type="ARBA" id="ARBA00022475"/>
    </source>
</evidence>
<feature type="transmembrane region" description="Helical" evidence="7">
    <location>
        <begin position="105"/>
        <end position="125"/>
    </location>
</feature>
<dbReference type="EMBL" id="JAPDOB010000001">
    <property type="protein sequence ID" value="MCW3796594.1"/>
    <property type="molecule type" value="Genomic_DNA"/>
</dbReference>
<keyword evidence="10" id="KW-1185">Reference proteome</keyword>
<evidence type="ECO:0000256" key="7">
    <source>
        <dbReference type="RuleBase" id="RU363032"/>
    </source>
</evidence>
<dbReference type="Proteomes" id="UP001526246">
    <property type="component" value="Unassembled WGS sequence"/>
</dbReference>
<sequence length="293" mass="31587">MSAGVQRRWQGLLFVAPFLLLYCTILIYPLLKGAWLSLYRVDLFGGGTFVGLGNYGRLFADPVFWQSMANTLLLALMIVPLLTAIALALALALNRATRGAAILRGVFFSSAVLSVTIVTLIWRFVLAPDAGLLGELWTAAGWAPLPFLSDQSLVLPALAVTTIWWSVGFPMLLFLAGLQQIPHDMYEAAALDGAGRWTTFTKVTLPALKRTTILVFMLQTAAQLQLFGQSQLLTAGGPSGASRTAVLFLFESAFGRWELGYASAAAEVLFVLIVAVTLTQYALTGRPGADNAR</sequence>
<dbReference type="SUPFAM" id="SSF161098">
    <property type="entry name" value="MetI-like"/>
    <property type="match status" value="1"/>
</dbReference>
<name>A0ABT3JCF2_9SPHN</name>
<evidence type="ECO:0000313" key="10">
    <source>
        <dbReference type="Proteomes" id="UP001526246"/>
    </source>
</evidence>
<dbReference type="InterPro" id="IPR000515">
    <property type="entry name" value="MetI-like"/>
</dbReference>
<dbReference type="Gene3D" id="1.10.3720.10">
    <property type="entry name" value="MetI-like"/>
    <property type="match status" value="1"/>
</dbReference>
<dbReference type="PANTHER" id="PTHR30193:SF41">
    <property type="entry name" value="DIACETYLCHITOBIOSE UPTAKE SYSTEM PERMEASE PROTEIN NGCF"/>
    <property type="match status" value="1"/>
</dbReference>
<reference evidence="9 10" key="1">
    <citation type="submission" date="2022-10" db="EMBL/GenBank/DDBJ databases">
        <title>Sphingomonas sp.</title>
        <authorList>
            <person name="Jin C."/>
        </authorList>
    </citation>
    <scope>NUCLEOTIDE SEQUENCE [LARGE SCALE GENOMIC DNA]</scope>
    <source>
        <strain evidence="9 10">BN140010</strain>
    </source>
</reference>
<keyword evidence="4 7" id="KW-0812">Transmembrane</keyword>
<feature type="domain" description="ABC transmembrane type-1" evidence="8">
    <location>
        <begin position="68"/>
        <end position="280"/>
    </location>
</feature>
<evidence type="ECO:0000256" key="4">
    <source>
        <dbReference type="ARBA" id="ARBA00022692"/>
    </source>
</evidence>
<evidence type="ECO:0000256" key="2">
    <source>
        <dbReference type="ARBA" id="ARBA00022448"/>
    </source>
</evidence>
<accession>A0ABT3JCF2</accession>
<dbReference type="Pfam" id="PF00528">
    <property type="entry name" value="BPD_transp_1"/>
    <property type="match status" value="1"/>
</dbReference>
<comment type="caution">
    <text evidence="9">The sequence shown here is derived from an EMBL/GenBank/DDBJ whole genome shotgun (WGS) entry which is preliminary data.</text>
</comment>
<dbReference type="InterPro" id="IPR051393">
    <property type="entry name" value="ABC_transporter_permease"/>
</dbReference>
<evidence type="ECO:0000259" key="8">
    <source>
        <dbReference type="PROSITE" id="PS50928"/>
    </source>
</evidence>
<comment type="similarity">
    <text evidence="7">Belongs to the binding-protein-dependent transport system permease family.</text>
</comment>
<keyword evidence="3" id="KW-1003">Cell membrane</keyword>
<dbReference type="PROSITE" id="PS50928">
    <property type="entry name" value="ABC_TM1"/>
    <property type="match status" value="1"/>
</dbReference>
<evidence type="ECO:0000256" key="1">
    <source>
        <dbReference type="ARBA" id="ARBA00004651"/>
    </source>
</evidence>
<feature type="transmembrane region" description="Helical" evidence="7">
    <location>
        <begin position="259"/>
        <end position="283"/>
    </location>
</feature>
<gene>
    <name evidence="9" type="ORF">OMW55_02060</name>
</gene>
<evidence type="ECO:0000256" key="5">
    <source>
        <dbReference type="ARBA" id="ARBA00022989"/>
    </source>
</evidence>
<dbReference type="CDD" id="cd06261">
    <property type="entry name" value="TM_PBP2"/>
    <property type="match status" value="1"/>
</dbReference>
<protein>
    <submittedName>
        <fullName evidence="9">Sugar ABC transporter permease</fullName>
    </submittedName>
</protein>
<proteinExistence type="inferred from homology"/>
<evidence type="ECO:0000313" key="9">
    <source>
        <dbReference type="EMBL" id="MCW3796594.1"/>
    </source>
</evidence>
<feature type="transmembrane region" description="Helical" evidence="7">
    <location>
        <begin position="12"/>
        <end position="31"/>
    </location>
</feature>
<dbReference type="PANTHER" id="PTHR30193">
    <property type="entry name" value="ABC TRANSPORTER PERMEASE PROTEIN"/>
    <property type="match status" value="1"/>
</dbReference>
<organism evidence="9 10">
    <name type="scientific">Sphingomonas arvum</name>
    <dbReference type="NCBI Taxonomy" id="2992113"/>
    <lineage>
        <taxon>Bacteria</taxon>
        <taxon>Pseudomonadati</taxon>
        <taxon>Pseudomonadota</taxon>
        <taxon>Alphaproteobacteria</taxon>
        <taxon>Sphingomonadales</taxon>
        <taxon>Sphingomonadaceae</taxon>
        <taxon>Sphingomonas</taxon>
    </lineage>
</organism>
<keyword evidence="2 7" id="KW-0813">Transport</keyword>
<feature type="transmembrane region" description="Helical" evidence="7">
    <location>
        <begin position="72"/>
        <end position="93"/>
    </location>
</feature>